<protein>
    <submittedName>
        <fullName evidence="2">Thioredoxin domain-containing protein</fullName>
    </submittedName>
</protein>
<dbReference type="RefSeq" id="WP_386414759.1">
    <property type="nucleotide sequence ID" value="NZ_JBHSZO010000019.1"/>
</dbReference>
<keyword evidence="3" id="KW-1185">Reference proteome</keyword>
<dbReference type="InterPro" id="IPR012336">
    <property type="entry name" value="Thioredoxin-like_fold"/>
</dbReference>
<feature type="domain" description="Thioredoxin-like fold" evidence="1">
    <location>
        <begin position="20"/>
        <end position="178"/>
    </location>
</feature>
<evidence type="ECO:0000313" key="2">
    <source>
        <dbReference type="EMBL" id="MFC7219193.1"/>
    </source>
</evidence>
<dbReference type="SUPFAM" id="SSF52833">
    <property type="entry name" value="Thioredoxin-like"/>
    <property type="match status" value="1"/>
</dbReference>
<dbReference type="Gene3D" id="3.40.30.10">
    <property type="entry name" value="Glutaredoxin"/>
    <property type="match status" value="1"/>
</dbReference>
<gene>
    <name evidence="2" type="ORF">ACFQLX_13600</name>
</gene>
<accession>A0ABW2GEQ2</accession>
<proteinExistence type="predicted"/>
<comment type="caution">
    <text evidence="2">The sequence shown here is derived from an EMBL/GenBank/DDBJ whole genome shotgun (WGS) entry which is preliminary data.</text>
</comment>
<dbReference type="Pfam" id="PF13462">
    <property type="entry name" value="Thioredoxin_4"/>
    <property type="match status" value="1"/>
</dbReference>
<organism evidence="2 3">
    <name type="scientific">Streptomyces polyrhachis</name>
    <dbReference type="NCBI Taxonomy" id="1282885"/>
    <lineage>
        <taxon>Bacteria</taxon>
        <taxon>Bacillati</taxon>
        <taxon>Actinomycetota</taxon>
        <taxon>Actinomycetes</taxon>
        <taxon>Kitasatosporales</taxon>
        <taxon>Streptomycetaceae</taxon>
        <taxon>Streptomyces</taxon>
    </lineage>
</organism>
<evidence type="ECO:0000313" key="3">
    <source>
        <dbReference type="Proteomes" id="UP001596413"/>
    </source>
</evidence>
<dbReference type="EMBL" id="JBHSZO010000019">
    <property type="protein sequence ID" value="MFC7219193.1"/>
    <property type="molecule type" value="Genomic_DNA"/>
</dbReference>
<evidence type="ECO:0000259" key="1">
    <source>
        <dbReference type="Pfam" id="PF13462"/>
    </source>
</evidence>
<sequence>MSDSASSVPPAHTTGTGDLTLFYGDLDAPHRLQIFLEMRDRGSHDMAKALLETVRKGADEGRYGVAFHFAAILDDTVGGEGSQRALSALAAASDESQSAFMDYLAALLAAQPFPPGTDSYADPSVLLSVAEKVDGLRSPAFDRKVQDGTYMRWAGESVGAFSSYGTVGTPDFRYDQEQLPVVDINGELVLSPAEFVAQTEK</sequence>
<dbReference type="InterPro" id="IPR036249">
    <property type="entry name" value="Thioredoxin-like_sf"/>
</dbReference>
<dbReference type="Proteomes" id="UP001596413">
    <property type="component" value="Unassembled WGS sequence"/>
</dbReference>
<reference evidence="3" key="1">
    <citation type="journal article" date="2019" name="Int. J. Syst. Evol. Microbiol.">
        <title>The Global Catalogue of Microorganisms (GCM) 10K type strain sequencing project: providing services to taxonomists for standard genome sequencing and annotation.</title>
        <authorList>
            <consortium name="The Broad Institute Genomics Platform"/>
            <consortium name="The Broad Institute Genome Sequencing Center for Infectious Disease"/>
            <person name="Wu L."/>
            <person name="Ma J."/>
        </authorList>
    </citation>
    <scope>NUCLEOTIDE SEQUENCE [LARGE SCALE GENOMIC DNA]</scope>
    <source>
        <strain evidence="3">CGMCC 1.13681</strain>
    </source>
</reference>
<name>A0ABW2GEQ2_9ACTN</name>